<dbReference type="EMBL" id="JBGBPQ010000016">
    <property type="protein sequence ID" value="KAL1508696.1"/>
    <property type="molecule type" value="Genomic_DNA"/>
</dbReference>
<accession>A0AB34IX63</accession>
<sequence length="423" mass="47013">MTPPKRYLHLKPKGHGFNNQREGVIVALMYSVMLNRTLVLPPYMSVSNHQRAAHAWEKAHNTSVHGANHSLQPTAFTSLWDVEKLRVLHPQGGVIELTDLGPRDLKKRENLFLDIRCCDVTATSVRASRAAIKTKDVEHIEISPGGTSSHPYFAQHLSTAVSAATDTFRTSFDECAAQVVRSHTRGNVVHAMHLRLGDRQPYPLIQHCETCGLQRSTQMKYAPCVHPQDNSSKSMNKSRPATFIDALTCEAALSRSPLQHGDTLFIFSNAPSDPQFISVAKKASRLGLVVQRSEDALVTASTLPSCQALDLHDLLVTSLLEQFLCVHSTGIFFSTLASSWDELVLHLRVRRQINHGISTQFVAVGQLQSFHSQMRSLPLLPYKGITQTELEVNRNCSSWPSELEGTCFPCQCKLLSAREAQLH</sequence>
<name>A0AB34IX63_PRYPA</name>
<dbReference type="Gene3D" id="3.40.50.11340">
    <property type="match status" value="1"/>
</dbReference>
<comment type="caution">
    <text evidence="1">The sequence shown here is derived from an EMBL/GenBank/DDBJ whole genome shotgun (WGS) entry which is preliminary data.</text>
</comment>
<dbReference type="Proteomes" id="UP001515480">
    <property type="component" value="Unassembled WGS sequence"/>
</dbReference>
<reference evidence="1 2" key="1">
    <citation type="journal article" date="2024" name="Science">
        <title>Giant polyketide synthase enzymes in the biosynthesis of giant marine polyether toxins.</title>
        <authorList>
            <person name="Fallon T.R."/>
            <person name="Shende V.V."/>
            <person name="Wierzbicki I.H."/>
            <person name="Pendleton A.L."/>
            <person name="Watervoot N.F."/>
            <person name="Auber R.P."/>
            <person name="Gonzalez D.J."/>
            <person name="Wisecaver J.H."/>
            <person name="Moore B.S."/>
        </authorList>
    </citation>
    <scope>NUCLEOTIDE SEQUENCE [LARGE SCALE GENOMIC DNA]</scope>
    <source>
        <strain evidence="1 2">12B1</strain>
    </source>
</reference>
<dbReference type="AlphaFoldDB" id="A0AB34IX63"/>
<evidence type="ECO:0000313" key="2">
    <source>
        <dbReference type="Proteomes" id="UP001515480"/>
    </source>
</evidence>
<protein>
    <recommendedName>
        <fullName evidence="3">GDP-fucose protein O-fucosyltransferase 1</fullName>
    </recommendedName>
</protein>
<proteinExistence type="predicted"/>
<organism evidence="1 2">
    <name type="scientific">Prymnesium parvum</name>
    <name type="common">Toxic golden alga</name>
    <dbReference type="NCBI Taxonomy" id="97485"/>
    <lineage>
        <taxon>Eukaryota</taxon>
        <taxon>Haptista</taxon>
        <taxon>Haptophyta</taxon>
        <taxon>Prymnesiophyceae</taxon>
        <taxon>Prymnesiales</taxon>
        <taxon>Prymnesiaceae</taxon>
        <taxon>Prymnesium</taxon>
    </lineage>
</organism>
<keyword evidence="2" id="KW-1185">Reference proteome</keyword>
<dbReference type="GO" id="GO:0016740">
    <property type="term" value="F:transferase activity"/>
    <property type="evidence" value="ECO:0007669"/>
    <property type="project" value="UniProtKB-KW"/>
</dbReference>
<dbReference type="GO" id="GO:0006004">
    <property type="term" value="P:fucose metabolic process"/>
    <property type="evidence" value="ECO:0007669"/>
    <property type="project" value="UniProtKB-KW"/>
</dbReference>
<evidence type="ECO:0000313" key="1">
    <source>
        <dbReference type="EMBL" id="KAL1508696.1"/>
    </source>
</evidence>
<evidence type="ECO:0008006" key="3">
    <source>
        <dbReference type="Google" id="ProtNLM"/>
    </source>
</evidence>
<gene>
    <name evidence="1" type="ORF">AB1Y20_004791</name>
</gene>